<dbReference type="Proteomes" id="UP000254866">
    <property type="component" value="Unassembled WGS sequence"/>
</dbReference>
<evidence type="ECO:0000256" key="4">
    <source>
        <dbReference type="ARBA" id="ARBA00023274"/>
    </source>
</evidence>
<dbReference type="GeneID" id="43600253"/>
<evidence type="ECO:0000256" key="3">
    <source>
        <dbReference type="ARBA" id="ARBA00023135"/>
    </source>
</evidence>
<keyword evidence="2" id="KW-0963">Cytoplasm</keyword>
<dbReference type="GO" id="GO:0006617">
    <property type="term" value="P:SRP-dependent cotranslational protein targeting to membrane, signal sequence recognition"/>
    <property type="evidence" value="ECO:0007669"/>
    <property type="project" value="TreeGrafter"/>
</dbReference>
<feature type="compositionally biased region" description="Polar residues" evidence="5">
    <location>
        <begin position="60"/>
        <end position="84"/>
    </location>
</feature>
<keyword evidence="7" id="KW-1185">Reference proteome</keyword>
<dbReference type="GO" id="GO:0005786">
    <property type="term" value="C:signal recognition particle, endoplasmic reticulum targeting"/>
    <property type="evidence" value="ECO:0007669"/>
    <property type="project" value="UniProtKB-KW"/>
</dbReference>
<dbReference type="GO" id="GO:0008312">
    <property type="term" value="F:7S RNA binding"/>
    <property type="evidence" value="ECO:0007669"/>
    <property type="project" value="InterPro"/>
</dbReference>
<keyword evidence="4" id="KW-0687">Ribonucleoprotein</keyword>
<dbReference type="InterPro" id="IPR002778">
    <property type="entry name" value="Signal_recog_particle_SRP19"/>
</dbReference>
<dbReference type="EMBL" id="NPIC01000006">
    <property type="protein sequence ID" value="RDL35473.1"/>
    <property type="molecule type" value="Genomic_DNA"/>
</dbReference>
<feature type="region of interest" description="Disordered" evidence="5">
    <location>
        <begin position="1"/>
        <end position="87"/>
    </location>
</feature>
<feature type="region of interest" description="Disordered" evidence="5">
    <location>
        <begin position="263"/>
        <end position="295"/>
    </location>
</feature>
<dbReference type="STRING" id="2656787.A0A370TJD3"/>
<dbReference type="RefSeq" id="XP_031868296.1">
    <property type="nucleotide sequence ID" value="XM_032016027.1"/>
</dbReference>
<dbReference type="PANTHER" id="PTHR17453:SF0">
    <property type="entry name" value="SIGNAL RECOGNITION PARTICLE 19 KDA PROTEIN"/>
    <property type="match status" value="1"/>
</dbReference>
<proteinExistence type="predicted"/>
<evidence type="ECO:0000313" key="6">
    <source>
        <dbReference type="EMBL" id="RDL35473.1"/>
    </source>
</evidence>
<gene>
    <name evidence="6" type="ORF">BP5553_07404</name>
</gene>
<dbReference type="PANTHER" id="PTHR17453">
    <property type="entry name" value="SIGNAL RECOGNITION PARTICLE 19 KD PROTEIN"/>
    <property type="match status" value="1"/>
</dbReference>
<evidence type="ECO:0000313" key="7">
    <source>
        <dbReference type="Proteomes" id="UP000254866"/>
    </source>
</evidence>
<comment type="caution">
    <text evidence="6">The sequence shown here is derived from an EMBL/GenBank/DDBJ whole genome shotgun (WGS) entry which is preliminary data.</text>
</comment>
<dbReference type="Pfam" id="PF01922">
    <property type="entry name" value="SRP19"/>
    <property type="match status" value="1"/>
</dbReference>
<dbReference type="SUPFAM" id="SSF69695">
    <property type="entry name" value="SRP19"/>
    <property type="match status" value="1"/>
</dbReference>
<sequence>MSHARIEEVSDSDLDSDPAEEDISDLDSDFDEREILRRREPASGPRSSQAPPPRSAASLINPTNIPSSTNTPQITTASDGTQFHTTEDDSKYKDFQCIYPVYFDRTRSRHEGRMVGKELAVPNPLARSIVAACGRLGLETLFEPAKLHPKDWANPGRVRVRIKGGNNSTVKNKHHLYILISQYLKANPTTEEAAIRVRIPGVQPPDPTKPYPKPAAPKGWKMGTILPYYSPAITGGGVSENFLKDMMSEMQGAGGMPNLGALQGMMGADGPGGGAASSSSGGEAKKKDKKKKVKV</sequence>
<dbReference type="AlphaFoldDB" id="A0A370TJD3"/>
<evidence type="ECO:0000256" key="2">
    <source>
        <dbReference type="ARBA" id="ARBA00022490"/>
    </source>
</evidence>
<comment type="subcellular location">
    <subcellularLocation>
        <location evidence="1">Cytoplasm</location>
    </subcellularLocation>
</comment>
<evidence type="ECO:0000256" key="5">
    <source>
        <dbReference type="SAM" id="MobiDB-lite"/>
    </source>
</evidence>
<dbReference type="InterPro" id="IPR036521">
    <property type="entry name" value="SRP19-like_sf"/>
</dbReference>
<reference evidence="6 7" key="1">
    <citation type="journal article" date="2018" name="IMA Fungus">
        <title>IMA Genome-F 9: Draft genome sequence of Annulohypoxylon stygium, Aspergillus mulundensis, Berkeleyomyces basicola (syn. Thielaviopsis basicola), Ceratocystis smalleyi, two Cercospora beticola strains, Coleophoma cylindrospora, Fusarium fracticaudum, Phialophora cf. hyalina, and Morchella septimelata.</title>
        <authorList>
            <person name="Wingfield B.D."/>
            <person name="Bills G.F."/>
            <person name="Dong Y."/>
            <person name="Huang W."/>
            <person name="Nel W.J."/>
            <person name="Swalarsk-Parry B.S."/>
            <person name="Vaghefi N."/>
            <person name="Wilken P.M."/>
            <person name="An Z."/>
            <person name="de Beer Z.W."/>
            <person name="De Vos L."/>
            <person name="Chen L."/>
            <person name="Duong T.A."/>
            <person name="Gao Y."/>
            <person name="Hammerbacher A."/>
            <person name="Kikkert J.R."/>
            <person name="Li Y."/>
            <person name="Li H."/>
            <person name="Li K."/>
            <person name="Li Q."/>
            <person name="Liu X."/>
            <person name="Ma X."/>
            <person name="Naidoo K."/>
            <person name="Pethybridge S.J."/>
            <person name="Sun J."/>
            <person name="Steenkamp E.T."/>
            <person name="van der Nest M.A."/>
            <person name="van Wyk S."/>
            <person name="Wingfield M.J."/>
            <person name="Xiong C."/>
            <person name="Yue Q."/>
            <person name="Zhang X."/>
        </authorList>
    </citation>
    <scope>NUCLEOTIDE SEQUENCE [LARGE SCALE GENOMIC DNA]</scope>
    <source>
        <strain evidence="6 7">BP 5553</strain>
    </source>
</reference>
<feature type="compositionally biased region" description="Acidic residues" evidence="5">
    <location>
        <begin position="9"/>
        <end position="32"/>
    </location>
</feature>
<accession>A0A370TJD3</accession>
<protein>
    <submittedName>
        <fullName evidence="6">SRP19 protein</fullName>
    </submittedName>
</protein>
<evidence type="ECO:0000256" key="1">
    <source>
        <dbReference type="ARBA" id="ARBA00004496"/>
    </source>
</evidence>
<dbReference type="FunFam" id="3.30.56.30:FF:000003">
    <property type="entry name" value="Signal recognition particle SEC65 subunit"/>
    <property type="match status" value="1"/>
</dbReference>
<name>A0A370TJD3_9HELO</name>
<organism evidence="6 7">
    <name type="scientific">Venustampulla echinocandica</name>
    <dbReference type="NCBI Taxonomy" id="2656787"/>
    <lineage>
        <taxon>Eukaryota</taxon>
        <taxon>Fungi</taxon>
        <taxon>Dikarya</taxon>
        <taxon>Ascomycota</taxon>
        <taxon>Pezizomycotina</taxon>
        <taxon>Leotiomycetes</taxon>
        <taxon>Helotiales</taxon>
        <taxon>Pleuroascaceae</taxon>
        <taxon>Venustampulla</taxon>
    </lineage>
</organism>
<keyword evidence="3" id="KW-0733">Signal recognition particle</keyword>
<dbReference type="Gene3D" id="3.30.56.30">
    <property type="entry name" value="Signal recognition particle, SRP19-like subunit"/>
    <property type="match status" value="1"/>
</dbReference>
<dbReference type="OrthoDB" id="2190947at2759"/>